<keyword evidence="2" id="KW-1185">Reference proteome</keyword>
<evidence type="ECO:0000313" key="2">
    <source>
        <dbReference type="Proteomes" id="UP000070444"/>
    </source>
</evidence>
<reference evidence="1 2" key="1">
    <citation type="journal article" date="2015" name="Genome Biol. Evol.">
        <title>Phylogenomic analyses indicate that early fungi evolved digesting cell walls of algal ancestors of land plants.</title>
        <authorList>
            <person name="Chang Y."/>
            <person name="Wang S."/>
            <person name="Sekimoto S."/>
            <person name="Aerts A.L."/>
            <person name="Choi C."/>
            <person name="Clum A."/>
            <person name="LaButti K.M."/>
            <person name="Lindquist E.A."/>
            <person name="Yee Ngan C."/>
            <person name="Ohm R.A."/>
            <person name="Salamov A.A."/>
            <person name="Grigoriev I.V."/>
            <person name="Spatafora J.W."/>
            <person name="Berbee M.L."/>
        </authorList>
    </citation>
    <scope>NUCLEOTIDE SEQUENCE [LARGE SCALE GENOMIC DNA]</scope>
    <source>
        <strain evidence="1 2">NRRL 28638</strain>
    </source>
</reference>
<dbReference type="OrthoDB" id="270392at2759"/>
<name>A0A137PE02_CONC2</name>
<protein>
    <submittedName>
        <fullName evidence="1">Uncharacterized protein</fullName>
    </submittedName>
</protein>
<gene>
    <name evidence="1" type="ORF">CONCODRAFT_3863</name>
</gene>
<dbReference type="STRING" id="796925.A0A137PE02"/>
<proteinExistence type="predicted"/>
<dbReference type="Gene3D" id="2.40.40.20">
    <property type="match status" value="1"/>
</dbReference>
<evidence type="ECO:0000313" key="1">
    <source>
        <dbReference type="EMBL" id="KXN73195.1"/>
    </source>
</evidence>
<dbReference type="Proteomes" id="UP000070444">
    <property type="component" value="Unassembled WGS sequence"/>
</dbReference>
<organism evidence="1 2">
    <name type="scientific">Conidiobolus coronatus (strain ATCC 28846 / CBS 209.66 / NRRL 28638)</name>
    <name type="common">Delacroixia coronata</name>
    <dbReference type="NCBI Taxonomy" id="796925"/>
    <lineage>
        <taxon>Eukaryota</taxon>
        <taxon>Fungi</taxon>
        <taxon>Fungi incertae sedis</taxon>
        <taxon>Zoopagomycota</taxon>
        <taxon>Entomophthoromycotina</taxon>
        <taxon>Entomophthoromycetes</taxon>
        <taxon>Entomophthorales</taxon>
        <taxon>Ancylistaceae</taxon>
        <taxon>Conidiobolus</taxon>
    </lineage>
</organism>
<dbReference type="AlphaFoldDB" id="A0A137PE02"/>
<dbReference type="SUPFAM" id="SSF64484">
    <property type="entry name" value="beta and beta-prime subunits of DNA dependent RNA-polymerase"/>
    <property type="match status" value="1"/>
</dbReference>
<accession>A0A137PE02</accession>
<sequence>MAKHCIEKYLMIPDDVASNGLKKYSYRISIPKMLKGKYGIIEQTLMGKKISYRMRSVITPAPDIGIEEVSIPRICAESLGIKEYDTAL</sequence>
<dbReference type="EMBL" id="KQ964440">
    <property type="protein sequence ID" value="KXN73195.1"/>
    <property type="molecule type" value="Genomic_DNA"/>
</dbReference>